<proteinExistence type="predicted"/>
<evidence type="ECO:0008006" key="3">
    <source>
        <dbReference type="Google" id="ProtNLM"/>
    </source>
</evidence>
<dbReference type="SUPFAM" id="SSF52833">
    <property type="entry name" value="Thioredoxin-like"/>
    <property type="match status" value="1"/>
</dbReference>
<name>A0A1V4SET5_RUMHU</name>
<dbReference type="Proteomes" id="UP000191554">
    <property type="component" value="Unassembled WGS sequence"/>
</dbReference>
<sequence length="119" mass="14365">MINRKLIQEEQALRAVENGEFESDMLTSCTRVVLILTQDWCSQWQHMKSWVYRLDIEENVDIYELEYNKADYFDQFRTFKEKELGNDSVPYLRFYKNGALYRECNYISEGQFLEVLSSF</sequence>
<dbReference type="InterPro" id="IPR036249">
    <property type="entry name" value="Thioredoxin-like_sf"/>
</dbReference>
<protein>
    <recommendedName>
        <fullName evidence="3">Thioredoxin domain-containing protein</fullName>
    </recommendedName>
</protein>
<dbReference type="AlphaFoldDB" id="A0A1V4SET5"/>
<gene>
    <name evidence="1" type="ORF">CLHUN_36850</name>
</gene>
<evidence type="ECO:0000313" key="2">
    <source>
        <dbReference type="Proteomes" id="UP000191554"/>
    </source>
</evidence>
<dbReference type="OrthoDB" id="307780at2"/>
<dbReference type="EMBL" id="MZGX01000029">
    <property type="protein sequence ID" value="OPX42388.1"/>
    <property type="molecule type" value="Genomic_DNA"/>
</dbReference>
<organism evidence="1 2">
    <name type="scientific">Ruminiclostridium hungatei</name>
    <name type="common">Clostridium hungatei</name>
    <dbReference type="NCBI Taxonomy" id="48256"/>
    <lineage>
        <taxon>Bacteria</taxon>
        <taxon>Bacillati</taxon>
        <taxon>Bacillota</taxon>
        <taxon>Clostridia</taxon>
        <taxon>Eubacteriales</taxon>
        <taxon>Oscillospiraceae</taxon>
        <taxon>Ruminiclostridium</taxon>
    </lineage>
</organism>
<comment type="caution">
    <text evidence="1">The sequence shown here is derived from an EMBL/GenBank/DDBJ whole genome shotgun (WGS) entry which is preliminary data.</text>
</comment>
<reference evidence="1 2" key="1">
    <citation type="submission" date="2017-03" db="EMBL/GenBank/DDBJ databases">
        <title>Genome sequence of Clostridium hungatei DSM 14427.</title>
        <authorList>
            <person name="Poehlein A."/>
            <person name="Daniel R."/>
        </authorList>
    </citation>
    <scope>NUCLEOTIDE SEQUENCE [LARGE SCALE GENOMIC DNA]</scope>
    <source>
        <strain evidence="1 2">DSM 14427</strain>
    </source>
</reference>
<dbReference type="Gene3D" id="3.40.30.10">
    <property type="entry name" value="Glutaredoxin"/>
    <property type="match status" value="1"/>
</dbReference>
<keyword evidence="2" id="KW-1185">Reference proteome</keyword>
<dbReference type="STRING" id="48256.CLHUN_36850"/>
<accession>A0A1V4SET5</accession>
<evidence type="ECO:0000313" key="1">
    <source>
        <dbReference type="EMBL" id="OPX42388.1"/>
    </source>
</evidence>
<dbReference type="RefSeq" id="WP_080066094.1">
    <property type="nucleotide sequence ID" value="NZ_MZGX01000029.1"/>
</dbReference>